<feature type="transmembrane region" description="Helical" evidence="9">
    <location>
        <begin position="48"/>
        <end position="69"/>
    </location>
</feature>
<evidence type="ECO:0000256" key="2">
    <source>
        <dbReference type="ARBA" id="ARBA00008445"/>
    </source>
</evidence>
<evidence type="ECO:0000256" key="7">
    <source>
        <dbReference type="ARBA" id="ARBA00023010"/>
    </source>
</evidence>
<keyword evidence="8 9" id="KW-0472">Membrane</keyword>
<comment type="subcellular location">
    <subcellularLocation>
        <location evidence="9">Cell membrane</location>
        <topology evidence="9">Multi-pass membrane protein</topology>
    </subcellularLocation>
    <subcellularLocation>
        <location evidence="1">Membrane</location>
        <topology evidence="1">Multi-pass membrane protein</topology>
    </subcellularLocation>
</comment>
<dbReference type="GO" id="GO:0015450">
    <property type="term" value="F:protein-transporting ATPase activity"/>
    <property type="evidence" value="ECO:0007669"/>
    <property type="project" value="UniProtKB-UniRule"/>
</dbReference>
<gene>
    <name evidence="10" type="ORF">A3E46_01115</name>
</gene>
<dbReference type="Proteomes" id="UP000178313">
    <property type="component" value="Unassembled WGS sequence"/>
</dbReference>
<dbReference type="AlphaFoldDB" id="A0A1F8AZ15"/>
<proteinExistence type="inferred from homology"/>
<name>A0A1F8AZ15_9BACT</name>
<evidence type="ECO:0000256" key="6">
    <source>
        <dbReference type="ARBA" id="ARBA00022989"/>
    </source>
</evidence>
<dbReference type="GO" id="GO:0005886">
    <property type="term" value="C:plasma membrane"/>
    <property type="evidence" value="ECO:0007669"/>
    <property type="project" value="UniProtKB-SubCell"/>
</dbReference>
<dbReference type="InterPro" id="IPR004692">
    <property type="entry name" value="SecG"/>
</dbReference>
<dbReference type="EMBL" id="MGGZ01000033">
    <property type="protein sequence ID" value="OGM56465.1"/>
    <property type="molecule type" value="Genomic_DNA"/>
</dbReference>
<keyword evidence="5 9" id="KW-0653">Protein transport</keyword>
<keyword evidence="6 9" id="KW-1133">Transmembrane helix</keyword>
<comment type="caution">
    <text evidence="10">The sequence shown here is derived from an EMBL/GenBank/DDBJ whole genome shotgun (WGS) entry which is preliminary data.</text>
</comment>
<dbReference type="PRINTS" id="PR01651">
    <property type="entry name" value="SECGEXPORT"/>
</dbReference>
<dbReference type="STRING" id="1802513.A3E46_01115"/>
<keyword evidence="3 9" id="KW-0813">Transport</keyword>
<sequence>MKNILLVLQIVVSLLLVVAILVQTKGTGFGRVWGSGGTSFARRGLEKLVFRSTFILSAVFVILAILQVIF</sequence>
<keyword evidence="9" id="KW-1003">Cell membrane</keyword>
<evidence type="ECO:0000256" key="4">
    <source>
        <dbReference type="ARBA" id="ARBA00022692"/>
    </source>
</evidence>
<evidence type="ECO:0000256" key="1">
    <source>
        <dbReference type="ARBA" id="ARBA00004141"/>
    </source>
</evidence>
<evidence type="ECO:0000256" key="5">
    <source>
        <dbReference type="ARBA" id="ARBA00022927"/>
    </source>
</evidence>
<evidence type="ECO:0000256" key="3">
    <source>
        <dbReference type="ARBA" id="ARBA00022448"/>
    </source>
</evidence>
<evidence type="ECO:0000313" key="11">
    <source>
        <dbReference type="Proteomes" id="UP000178313"/>
    </source>
</evidence>
<comment type="similarity">
    <text evidence="2 9">Belongs to the SecG family.</text>
</comment>
<protein>
    <recommendedName>
        <fullName evidence="9">Protein-export membrane protein SecG</fullName>
    </recommendedName>
</protein>
<dbReference type="Pfam" id="PF03840">
    <property type="entry name" value="SecG"/>
    <property type="match status" value="1"/>
</dbReference>
<keyword evidence="7 9" id="KW-0811">Translocation</keyword>
<evidence type="ECO:0000313" key="10">
    <source>
        <dbReference type="EMBL" id="OGM56465.1"/>
    </source>
</evidence>
<evidence type="ECO:0000256" key="8">
    <source>
        <dbReference type="ARBA" id="ARBA00023136"/>
    </source>
</evidence>
<comment type="function">
    <text evidence="9">Involved in protein export. Participates in an early event of protein translocation.</text>
</comment>
<evidence type="ECO:0000256" key="9">
    <source>
        <dbReference type="RuleBase" id="RU365087"/>
    </source>
</evidence>
<reference evidence="10 11" key="1">
    <citation type="journal article" date="2016" name="Nat. Commun.">
        <title>Thousands of microbial genomes shed light on interconnected biogeochemical processes in an aquifer system.</title>
        <authorList>
            <person name="Anantharaman K."/>
            <person name="Brown C.T."/>
            <person name="Hug L.A."/>
            <person name="Sharon I."/>
            <person name="Castelle C.J."/>
            <person name="Probst A.J."/>
            <person name="Thomas B.C."/>
            <person name="Singh A."/>
            <person name="Wilkins M.J."/>
            <person name="Karaoz U."/>
            <person name="Brodie E.L."/>
            <person name="Williams K.H."/>
            <person name="Hubbard S.S."/>
            <person name="Banfield J.F."/>
        </authorList>
    </citation>
    <scope>NUCLEOTIDE SEQUENCE [LARGE SCALE GENOMIC DNA]</scope>
</reference>
<dbReference type="GO" id="GO:0009306">
    <property type="term" value="P:protein secretion"/>
    <property type="evidence" value="ECO:0007669"/>
    <property type="project" value="UniProtKB-UniRule"/>
</dbReference>
<dbReference type="NCBIfam" id="TIGR00810">
    <property type="entry name" value="secG"/>
    <property type="match status" value="1"/>
</dbReference>
<comment type="caution">
    <text evidence="9">Lacks conserved residue(s) required for the propagation of feature annotation.</text>
</comment>
<accession>A0A1F8AZ15</accession>
<keyword evidence="4 9" id="KW-0812">Transmembrane</keyword>
<organism evidence="10 11">
    <name type="scientific">Candidatus Woesebacteria bacterium RIFCSPHIGHO2_12_FULL_46_16</name>
    <dbReference type="NCBI Taxonomy" id="1802513"/>
    <lineage>
        <taxon>Bacteria</taxon>
        <taxon>Candidatus Woeseibacteriota</taxon>
    </lineage>
</organism>